<dbReference type="InterPro" id="IPR024224">
    <property type="entry name" value="DENND6"/>
</dbReference>
<protein>
    <submittedName>
        <fullName evidence="4">Protein dennd6a</fullName>
    </submittedName>
</protein>
<reference evidence="4" key="1">
    <citation type="submission" date="2020-05" db="EMBL/GenBank/DDBJ databases">
        <title>Phylogenomic resolution of chytrid fungi.</title>
        <authorList>
            <person name="Stajich J.E."/>
            <person name="Amses K."/>
            <person name="Simmons R."/>
            <person name="Seto K."/>
            <person name="Myers J."/>
            <person name="Bonds A."/>
            <person name="Quandt C.A."/>
            <person name="Barry K."/>
            <person name="Liu P."/>
            <person name="Grigoriev I."/>
            <person name="Longcore J.E."/>
            <person name="James T.Y."/>
        </authorList>
    </citation>
    <scope>NUCLEOTIDE SEQUENCE</scope>
    <source>
        <strain evidence="4">JEL0476</strain>
    </source>
</reference>
<comment type="similarity">
    <text evidence="1">Belongs to the DENND6 family.</text>
</comment>
<evidence type="ECO:0000256" key="1">
    <source>
        <dbReference type="ARBA" id="ARBA00007159"/>
    </source>
</evidence>
<dbReference type="InterPro" id="IPR037516">
    <property type="entry name" value="Tripartite_DENN"/>
</dbReference>
<accession>A0AAD5U272</accession>
<name>A0AAD5U272_9FUNG</name>
<feature type="region of interest" description="Disordered" evidence="2">
    <location>
        <begin position="642"/>
        <end position="686"/>
    </location>
</feature>
<evidence type="ECO:0000313" key="4">
    <source>
        <dbReference type="EMBL" id="KAJ3222052.1"/>
    </source>
</evidence>
<dbReference type="GO" id="GO:0055037">
    <property type="term" value="C:recycling endosome"/>
    <property type="evidence" value="ECO:0007669"/>
    <property type="project" value="TreeGrafter"/>
</dbReference>
<gene>
    <name evidence="4" type="primary">DENND6A</name>
    <name evidence="4" type="ORF">HK099_002753</name>
</gene>
<dbReference type="PANTHER" id="PTHR13677">
    <property type="entry name" value="LD41638P"/>
    <property type="match status" value="1"/>
</dbReference>
<dbReference type="PANTHER" id="PTHR13677:SF0">
    <property type="entry name" value="LD41638P"/>
    <property type="match status" value="1"/>
</dbReference>
<dbReference type="EMBL" id="JADGJW010000194">
    <property type="protein sequence ID" value="KAJ3222052.1"/>
    <property type="molecule type" value="Genomic_DNA"/>
</dbReference>
<evidence type="ECO:0000313" key="5">
    <source>
        <dbReference type="Proteomes" id="UP001211065"/>
    </source>
</evidence>
<keyword evidence="5" id="KW-1185">Reference proteome</keyword>
<dbReference type="PROSITE" id="PS50211">
    <property type="entry name" value="DENN"/>
    <property type="match status" value="1"/>
</dbReference>
<sequence length="1070" mass="120651">MDLSDLNNINKLKDVDVRCKSLDLDRNRSVHSMSSHNIQSQNKNFIVQSNYTTIPLNDIKVTPRKKTIVRSDSAAHISDNLTFRSSITSNFKSEVPNSLLNSIVSDASDCSLHSKMHKTNSSPSLVLQDSPRETNLAELDKYSCKSTIPEATKNNKNQSLIADLQLNTNDLQPKPIEKDTSMLSNQYNLESKTEKNFVGNEKKLSAFWQWALCFCVVNFDLEVGQALECVYPKVYLTDTEQKNISFSAFPDSNSSAHVGDSNFSFRMRNGPYSNYLYKQSQPEMNTSPQTSPKFTFARSESAAQPILFESKEKSCTIPIDSDGYCYGYVFFRQQSNSEIRRGFFQKSLVILSPHPWRGLFLLIVKLLGAKVMDCLIADRNSYSKKHSECSSEQNLGGSCLPGTTSYELLVKACNEIAAWPSPPSQASPYPGYSPIAMQLPFFNVKKSFLFPPSPSFPLFHEIPKSRNPSNSVVNPLKKNVANFSTVKEHNSVQNNFSLSSTPPLRENSPDIGKVVKGSKISLLPSTLCCPSRLYELFARSLEIMWLCWELMVIGEPILVIADTPKGASDAVLAFVELIKPIPFGGDFRPYFTIQDSDFKNIANRNRPAPSSTILGVTNPVFVKLLEHWPHVIRVTKVINRSSNTRNDDPKINSLRPSSPPSSMKSLKQALRGASPTPAEMKPNQVINPAEPSVIQGLQRLTFINTLAPKISFILAPQLNNMLRHHFVELTDRFLQPLNRYFEGLVVGNQMSMTLTTLRGRPEIRPFKQETFLKSIETSTPALSVSLKRSASELYRAFLMSPNFASWLQQKTSEVFREWRRRYLEVICEANILEWARHDTPDPRSEVECVDLLLRIRDELNRYFPYYTLNGDLIEYSNPSTPFNSNDQQWIIRSPSPPRPVPAAIIDRELEQTQLNRPNNFSNAALMSNSGNQSAVNFSASVVNISPKPFSPVQSCFENKHFSNSTSLTCNIENSNKHLNFLRNKLKELKAIQHLNETRKLNNIENTSSSLLNSNKKNILADSSIKSKEGSMGIFIPTVKQYESLLIQFEKLLNLLPQDLRTSVLGHEIID</sequence>
<organism evidence="4 5">
    <name type="scientific">Clydaea vesicula</name>
    <dbReference type="NCBI Taxonomy" id="447962"/>
    <lineage>
        <taxon>Eukaryota</taxon>
        <taxon>Fungi</taxon>
        <taxon>Fungi incertae sedis</taxon>
        <taxon>Chytridiomycota</taxon>
        <taxon>Chytridiomycota incertae sedis</taxon>
        <taxon>Chytridiomycetes</taxon>
        <taxon>Lobulomycetales</taxon>
        <taxon>Lobulomycetaceae</taxon>
        <taxon>Clydaea</taxon>
    </lineage>
</organism>
<evidence type="ECO:0000256" key="2">
    <source>
        <dbReference type="SAM" id="MobiDB-lite"/>
    </source>
</evidence>
<evidence type="ECO:0000259" key="3">
    <source>
        <dbReference type="PROSITE" id="PS50211"/>
    </source>
</evidence>
<dbReference type="AlphaFoldDB" id="A0AAD5U272"/>
<dbReference type="Proteomes" id="UP001211065">
    <property type="component" value="Unassembled WGS sequence"/>
</dbReference>
<feature type="domain" description="UDENN" evidence="3">
    <location>
        <begin position="212"/>
        <end position="808"/>
    </location>
</feature>
<comment type="caution">
    <text evidence="4">The sequence shown here is derived from an EMBL/GenBank/DDBJ whole genome shotgun (WGS) entry which is preliminary data.</text>
</comment>
<dbReference type="GO" id="GO:0005085">
    <property type="term" value="F:guanyl-nucleotide exchange factor activity"/>
    <property type="evidence" value="ECO:0007669"/>
    <property type="project" value="InterPro"/>
</dbReference>
<proteinExistence type="inferred from homology"/>